<evidence type="ECO:0000313" key="2">
    <source>
        <dbReference type="EMBL" id="GAU88540.1"/>
    </source>
</evidence>
<evidence type="ECO:0000313" key="3">
    <source>
        <dbReference type="Proteomes" id="UP000186922"/>
    </source>
</evidence>
<protein>
    <recommendedName>
        <fullName evidence="4">Dickkopf N-terminal cysteine-rich domain-containing protein</fullName>
    </recommendedName>
</protein>
<evidence type="ECO:0008006" key="4">
    <source>
        <dbReference type="Google" id="ProtNLM"/>
    </source>
</evidence>
<proteinExistence type="predicted"/>
<feature type="chain" id="PRO_5008897271" description="Dickkopf N-terminal cysteine-rich domain-containing protein" evidence="1">
    <location>
        <begin position="28"/>
        <end position="207"/>
    </location>
</feature>
<dbReference type="AlphaFoldDB" id="A0A1D1UJ39"/>
<dbReference type="OrthoDB" id="10396626at2759"/>
<gene>
    <name evidence="2" type="primary">RvY_01223-1</name>
    <name evidence="2" type="synonym">RvY_01223.1</name>
    <name evidence="2" type="ORF">RvY_01223</name>
</gene>
<accession>A0A1D1UJ39</accession>
<dbReference type="EMBL" id="BDGG01000001">
    <property type="protein sequence ID" value="GAU88540.1"/>
    <property type="molecule type" value="Genomic_DNA"/>
</dbReference>
<sequence>MPHRRSTYFRHLLFFVLIGSSLQEILPRPVHPAIEATALRLLKTDPQDMRFCHYDRDCANPNTPICDRMMQLCRSTQEAAMDSIHGKCTTSLDCRPMYHCSSGQCHFSGPKACDSPSDCLHGAPRLHYDCLDLPKSAPGKRCWLKCGADKDCHECDAGSVCRLPDELRAKLSCCNGHCQRRTVCEPVSTEESTTMHSGAGRRGPVHI</sequence>
<evidence type="ECO:0000256" key="1">
    <source>
        <dbReference type="SAM" id="SignalP"/>
    </source>
</evidence>
<name>A0A1D1UJ39_RAMVA</name>
<organism evidence="2 3">
    <name type="scientific">Ramazzottius varieornatus</name>
    <name type="common">Water bear</name>
    <name type="synonym">Tardigrade</name>
    <dbReference type="NCBI Taxonomy" id="947166"/>
    <lineage>
        <taxon>Eukaryota</taxon>
        <taxon>Metazoa</taxon>
        <taxon>Ecdysozoa</taxon>
        <taxon>Tardigrada</taxon>
        <taxon>Eutardigrada</taxon>
        <taxon>Parachela</taxon>
        <taxon>Hypsibioidea</taxon>
        <taxon>Ramazzottiidae</taxon>
        <taxon>Ramazzottius</taxon>
    </lineage>
</organism>
<keyword evidence="3" id="KW-1185">Reference proteome</keyword>
<dbReference type="Proteomes" id="UP000186922">
    <property type="component" value="Unassembled WGS sequence"/>
</dbReference>
<keyword evidence="1" id="KW-0732">Signal</keyword>
<reference evidence="2 3" key="1">
    <citation type="journal article" date="2016" name="Nat. Commun.">
        <title>Extremotolerant tardigrade genome and improved radiotolerance of human cultured cells by tardigrade-unique protein.</title>
        <authorList>
            <person name="Hashimoto T."/>
            <person name="Horikawa D.D."/>
            <person name="Saito Y."/>
            <person name="Kuwahara H."/>
            <person name="Kozuka-Hata H."/>
            <person name="Shin-I T."/>
            <person name="Minakuchi Y."/>
            <person name="Ohishi K."/>
            <person name="Motoyama A."/>
            <person name="Aizu T."/>
            <person name="Enomoto A."/>
            <person name="Kondo K."/>
            <person name="Tanaka S."/>
            <person name="Hara Y."/>
            <person name="Koshikawa S."/>
            <person name="Sagara H."/>
            <person name="Miura T."/>
            <person name="Yokobori S."/>
            <person name="Miyagawa K."/>
            <person name="Suzuki Y."/>
            <person name="Kubo T."/>
            <person name="Oyama M."/>
            <person name="Kohara Y."/>
            <person name="Fujiyama A."/>
            <person name="Arakawa K."/>
            <person name="Katayama T."/>
            <person name="Toyoda A."/>
            <person name="Kunieda T."/>
        </authorList>
    </citation>
    <scope>NUCLEOTIDE SEQUENCE [LARGE SCALE GENOMIC DNA]</scope>
    <source>
        <strain evidence="2 3">YOKOZUNA-1</strain>
    </source>
</reference>
<comment type="caution">
    <text evidence="2">The sequence shown here is derived from an EMBL/GenBank/DDBJ whole genome shotgun (WGS) entry which is preliminary data.</text>
</comment>
<feature type="signal peptide" evidence="1">
    <location>
        <begin position="1"/>
        <end position="27"/>
    </location>
</feature>